<keyword evidence="3" id="KW-1185">Reference proteome</keyword>
<organism evidence="2 3">
    <name type="scientific">Blepharisma stoltei</name>
    <dbReference type="NCBI Taxonomy" id="1481888"/>
    <lineage>
        <taxon>Eukaryota</taxon>
        <taxon>Sar</taxon>
        <taxon>Alveolata</taxon>
        <taxon>Ciliophora</taxon>
        <taxon>Postciliodesmatophora</taxon>
        <taxon>Heterotrichea</taxon>
        <taxon>Heterotrichida</taxon>
        <taxon>Blepharismidae</taxon>
        <taxon>Blepharisma</taxon>
    </lineage>
</organism>
<feature type="compositionally biased region" description="Basic and acidic residues" evidence="1">
    <location>
        <begin position="1336"/>
        <end position="1349"/>
    </location>
</feature>
<proteinExistence type="predicted"/>
<evidence type="ECO:0000313" key="3">
    <source>
        <dbReference type="Proteomes" id="UP001162131"/>
    </source>
</evidence>
<dbReference type="InterPro" id="IPR000048">
    <property type="entry name" value="IQ_motif_EF-hand-BS"/>
</dbReference>
<reference evidence="2" key="1">
    <citation type="submission" date="2021-09" db="EMBL/GenBank/DDBJ databases">
        <authorList>
            <consortium name="AG Swart"/>
            <person name="Singh M."/>
            <person name="Singh A."/>
            <person name="Seah K."/>
            <person name="Emmerich C."/>
        </authorList>
    </citation>
    <scope>NUCLEOTIDE SEQUENCE</scope>
    <source>
        <strain evidence="2">ATCC30299</strain>
    </source>
</reference>
<dbReference type="SMART" id="SM00015">
    <property type="entry name" value="IQ"/>
    <property type="match status" value="1"/>
</dbReference>
<feature type="compositionally biased region" description="Basic and acidic residues" evidence="1">
    <location>
        <begin position="988"/>
        <end position="998"/>
    </location>
</feature>
<dbReference type="Pfam" id="PF00612">
    <property type="entry name" value="IQ"/>
    <property type="match status" value="1"/>
</dbReference>
<name>A0AAU9JQZ5_9CILI</name>
<feature type="compositionally biased region" description="Basic and acidic residues" evidence="1">
    <location>
        <begin position="4234"/>
        <end position="4247"/>
    </location>
</feature>
<gene>
    <name evidence="2" type="ORF">BSTOLATCC_MIC44601</name>
</gene>
<comment type="caution">
    <text evidence="2">The sequence shown here is derived from an EMBL/GenBank/DDBJ whole genome shotgun (WGS) entry which is preliminary data.</text>
</comment>
<protein>
    <submittedName>
        <fullName evidence="2">Uncharacterized protein</fullName>
    </submittedName>
</protein>
<feature type="region of interest" description="Disordered" evidence="1">
    <location>
        <begin position="4226"/>
        <end position="4247"/>
    </location>
</feature>
<evidence type="ECO:0000256" key="1">
    <source>
        <dbReference type="SAM" id="MobiDB-lite"/>
    </source>
</evidence>
<accession>A0AAU9JQZ5</accession>
<feature type="region of interest" description="Disordered" evidence="1">
    <location>
        <begin position="975"/>
        <end position="998"/>
    </location>
</feature>
<dbReference type="EMBL" id="CAJZBQ010000044">
    <property type="protein sequence ID" value="CAG9327981.1"/>
    <property type="molecule type" value="Genomic_DNA"/>
</dbReference>
<sequence>MSSKVQILPELLIEKSLAQKSEASSVHSAIFRPQISVEKLYKSEAKKQPKYIISEPGTISKEESSEAFSIICRPVVPVEKITEIMIQEDIDNIFVVKYSIMPKPRIPIEKYEEDEIRSWVINRDSHSESKPIRQEIPLSAFSSISRPVVPIEMLSKEKIRRHLKEIADTAQYQESSVVYSAISRPQIAIEKLYEEVTRKRKVNKVYIDYSEKSKIKEIVLGSKPISIVEQHSHLREKVPFVTAEHILTPLLKPLIVCEEISAHQAKIILGAQSAISASPDSEILKLQAFFKPNISMQTIYKKPIEIVEATESQSSSEEIPEEEFGAVSFQIEEKSTKLQSEVPENKKPSALSYTVQPLLLIPLEIHYEKPNIEEEEVIISPDVFFFNPIIDDSQEEVYTMATKVATMVEFHEEKAIVKQAESKGDEAKDIKYYEIKPMQKPVISIESVVTVTPKRLLQREISIIEIRENIENKFSLQAIVKPISILEASLSAKNIDISEKDKQILPGAHQTKDKSNLPEIYKESSQKLVVIPLQKPVIVAESYISRHDISASFLSEPQRNPLETEPYIKNIFALKYSIMSKPRISIEIYKENEIRNWVINRDSHSESKPIRQEIPLSAFSSISRPIVPIEMLSKEKIRRHIKEITDTAQYQESSVVYSAISRPQIAIEKLYEEVTKRRKVNKVYIDYAEKGKIQEIVILSKPITIVEQHSHLREKVPFVTAEHILTPLLKPLIVCEEISAHQAKIILGAQSAISASPDSEILKLQAFFKPNISMQTIYKKPIEIVEATESQSSSEEIPEEEFGAVSFQIEEKSTKLQSEVPENKKPSALSYTVQPLLLIPLEIHYEKPNIEEEEVIISPDVFFFNPIIDDSQEEVYTMATKVVTIAEFHEEKAIVKQAESKGDEAKDIKYYEIKPMQKPVISIESVVTVTPKRLLQREISIIEIRENIENKFSLQAIVKPISILEASLSAKNSETSEKDKQILAGAHQTKDKSNLPEISKESSQKLVVIPLQKPVIVAESYIHSHDSSALLTGSQRNPLETEPHPEDLQGSSSISSSGLKIEKATFSISCKGQVFPGFKAGSSLQKSIKISTQTYSGISKPHIQIESFSEEQIRNYIINKHKFVTQKSQQEISYSHSAISRPQILLETLHKEKSRKSKVSYGEQQESEIVEAKVSFAVSAKVQILPELLIEKSLAQKSEASSAHSAVFRPQVSVEKLYESETKKKPKYIISEPGTISKESSITFSALMRPLIVSEEISKASQQEKILSGVESYLAASPDSEIFIMKAINKPIILIQTEDKKPTKIVEVTKETFSISGKAKVKPVFQRDSSLEEIEPTEKPESLSDHSFKSSEQSESDKDSLEFLLPQALIEAVQKYSPLSKPQILIEKHDEDEIRRLAIKKFSSSKSQTIGQEVAFASTSRPVVPIEILSKEKIRRHLKEIVIYSDAAQSQESSIVYSAISRPQIAIEKLYEEVTRRRKVKKVYIDYAESSQVTEIILESKPITIIEQHSYIKGKESFENILSPSAEIESKPAENPINLPKVSKDSLSQSESVHILSAVLRPQIPIETLYKVPRRKYGSEKIISPMDTYESSTLSVLSRPRIPVETLSASSQKKQRSLELSLSTQIESQESFSISSFKPQIPFGEIIKAKLGNLEAIIKVKLMKAFATWKEKVVFNRDSLQEYLVRELSSEKDWPVNEKMDKLVKFLMEISHKRGKLLEVALFEWLEKTKLNSSDPESFRLSSTGSPIVNSPIIQELLESEENKDKNAKMFKLVEFLVGITKRREKFSQIALFEWMEKAHLMDEHLEARKADLEKQFSLEKVIEKIMQNEGEDRPDSKMSKVMNFLVHFQQKRENQSKLALFEWMEKVNLKYERIPERDEETPIQYSVISRPQILLETITEASNRHSWQFEYEFSSLHKIVTLPCLYEEKSSERFIKSPAIQLSTLTKPKVPAEIIIEKLQYQPMPSFSILQKPITLPHHEKSSAISQLSLNAQEAAIEAPMLHLSRLVFSASHKAINLPYLETEKSSEFISLSFTIERKPTVQPECYSFFGETENYIRLKLRNLGSICRYNVMRAFLLWKQNDALNSSGNFKETLVRKLTSEKEKPDEKMDKVVDAFGSISKKREKFAELALFKWLESSKDIDLKPEKEPEFFFGESSISIQDSQGNHFEAFRKVCVPLETYDEKSHRKIVFPYLSSQQYSVVSRPQIPIDVISKAKRAKSAAIEGSFKAYSAISKPQVLLESIVQASYLNYLTVSKPLTIIYIYDEAKKSDGWEDISTPKPSQRITKQARSTLKSRKPLSKAQSLPVSDIPPFYSPITKPITSIEICEEPHEPAWEDLNTKKPTQKITKRPRAALKSRKPMKNISEFHISDRPVIPIEEHAIPTAEQLARMSEKVKDALRCLAHISKDSLSKAFYRWRYVYSEQKESEKAIEYSISTKLKPLILLETLSSKQHHQKDKKLTSSDTKTVKLSPFEKPRVEIATEKVEYVILPQPKRTISAVKPQLSSSTLELSIIKKPLISISNISRCEFQPENKLLTDIEVSEEYQVILPRPSIRRALIKRRKHAPFKKPRFHSISEVEFQPQSKQLQDIFTAEAEIETYEAPQLQESEAPEEPLEEISIPIAIFEQPLYSEIEPSIAENTVQVYTVVSKPRVVLEKRVISVDEGQSSNLEQIIKPKLGNLEAIIKVRLMKTFATWKEKSAFNPESLQEYITREFSSEKEWPVDEKMDKIVEHLTEISRKKDKFVEIAMFEWLEKAKFNSSDPESLRLSSVGSPIAKVISSETDSPRLSTFGSPVIHELLENEENKDKNAKMFKLIECLVGITKKREKFGQMTLFEWIEKSNLLDENQAELAKKFSMEEVIDKIIQNEGEDKPDSKMSKILRFLVESQRKKENHSKLALFEWMEKVNLKFERFPEGMQIQYSAISRPQILLETITEAQKSQTWQYKGEFSAAQKIVTFPYLDTEKSSQIISQSFTIYRKLAVQPECYSFLGETENYIKLKLRNLGSICRYNLMRAFLLWKQNDALNSSIVLKETLVRKLTSEKEKPTDVKMDKVVETLSDISKKRGKFAELALFKWIENSKDLDWKPEKEPEFYYQSGDTSMNITIQDSKVHEYSFSICRRICVPLEVHDTASHRRLLGSLENESMQYAAVTRPQILVEVISSEKKAKIVLSEQPSLYAAYSFITKPLILLESLLEKSDDKEKPIIIPKSQIPLEVASEAKLDSSEQPSLYAAYSFITKPLILLESVSEKSYDKEQPMIISEPQIPLEAASEAKLDSSENPSLFAAYSFIIRPLILLESLSEKSDDKEKPMIVSGPQIPIEMVSKAKLDSSENQILYSAYSFITKPLILLESLLEKSDNKEKPMIISGPQIPIEVAFDEKLVAPGNLSSFEIYSFIIRPIILLESLSEKSDDKEKPMIISIPQIPLEADSVAKLDSSVNQSLYAAYSFITRPLILLESLSEKSDDKEKPMEISGPQIPLEVVSEQKLLAPENLSSFEVHSFIIRPLILLESLSEKSGDKKQPMIIAKSQIPLEVASEAKLDSSEQPILYAAYSFITKPLILLESVSEKSYDKEQPMIISEAKLDSSENPSLYAAYSFITRPLILLESLSEKSHDKEKPIIISRSQIPLEMASAEKLLAPENLSSFEVHSFIIRPLILLESLSEKSDDKEKQIITSRPQIPQDVASDEKLVAPENLSSFEVYSFISKPHIMLESSSEKSEDKEETIIISGPQIPFEVASYEKLVTPENPSLYAAYSFITRPLILLESLSEKSEEKEKPIIISRPQTSLDIALEGKLIASESLSSFEVYSFISKPLILLESLSSRSIDLEKSAQYSAIARPQVSLEVISKEKRAKSALLEKYNDIILSSEQRSYMALAKPIIMFSQIHERKVQSQVMTVLAAAKVIIPLELLSEKTESLDKKVYLPISRPLTIVDMFSEDWEDITPTQKSLVITKKKGPALKSRKPVTKNLQSFSLLKKPLAFIEELEISEKVKDSLRHLNHILKDRISKAFYIWKHNGSSEEFIEEVTTVTWSIERNDPAFKESALARLAFVINQTDAKLLGFAFEKLKYISQTAKAPEFVYTELPSYRVLTIVETYDKHRRANIKAEDDLIELGSVSSLEEAVEERQVYEVLTKPNSFPICIFEQIPIKVEMTVDSEYIVSSIFKPLIMPEILSPKAHQVSDTLIPGETRTIQFVPFEKPRPRITEEKVEIVILPLPRVDRELRKSNTPLDTSKDESSFEKPEASNEIRVLTKPLSPLAKVTRLFFEISDKMTVPIEEDEEYKVVLPKSIIRRPLVKRRKYAPVSKPRFETSSQVTIQPAQKVIQDILIVEGADTQEVGYVTEDTHRTLQLEIKPEVTEMEFTFEFKEEVPEVVDEYSIEQKAESSVLVVERFEAENKPEVFGAVYEEEVNVYLLDQKVVSSLVNVEKYHYELETKPEVLEAVYRQEISEYLLEQRPTSSLLLIENYHYQIKPQPFITCIEQAIAIEYSLEHKADTSLLLIEQFKSVHSLPRIQPVSKSFTSYLPIQIERKVVIDIEEDEDYSLQSTTKQLVKHTKYVPFGKPRVKSSSNLEILPVRKIVSDILAVEKPSDIITKDSAKELQESVLANPEPTELAVTFEFKPEVADLPNEYYPSEKPAPSMLAVQEFGPPYSLATVYPYNAEKSEYSQIRKNPSSMLLVEDFGHELNLPVTDPIYDQDLLESQEELVYKEIDISSLLSKPLVKDLSSLLDSPEIQSTERITKSLEPEEEFKQVTGRSQAESLGIETHRPASTSRRRVHKVRRIYTKKLRYYPLQKGIKALAQSKIVKPMQEAFDLLKYLLYTSTTPSQQKIEQAPNIEDFTPRAITIQRFARGFLARKRFATMKEVQKVRIVEPRKSSSSMKIRLSKFTLKSRLLTLKKVVHKVLLKSKKECFLRMKRRDASARRRNFYKIQKGTKAIVGICSQRYAEAFENLKKNLLTK</sequence>
<evidence type="ECO:0000313" key="2">
    <source>
        <dbReference type="EMBL" id="CAG9327981.1"/>
    </source>
</evidence>
<feature type="region of interest" description="Disordered" evidence="1">
    <location>
        <begin position="1327"/>
        <end position="1355"/>
    </location>
</feature>
<dbReference type="PROSITE" id="PS50096">
    <property type="entry name" value="IQ"/>
    <property type="match status" value="1"/>
</dbReference>
<feature type="region of interest" description="Disordered" evidence="1">
    <location>
        <begin position="2277"/>
        <end position="2306"/>
    </location>
</feature>
<feature type="compositionally biased region" description="Polar residues" evidence="1">
    <location>
        <begin position="2281"/>
        <end position="2294"/>
    </location>
</feature>
<feature type="region of interest" description="Disordered" evidence="1">
    <location>
        <begin position="1031"/>
        <end position="1054"/>
    </location>
</feature>
<dbReference type="Proteomes" id="UP001162131">
    <property type="component" value="Unassembled WGS sequence"/>
</dbReference>